<dbReference type="GO" id="GO:0009312">
    <property type="term" value="P:oligosaccharide biosynthetic process"/>
    <property type="evidence" value="ECO:0007669"/>
    <property type="project" value="InterPro"/>
</dbReference>
<keyword evidence="1" id="KW-0489">Methyltransferase</keyword>
<reference evidence="1 2" key="1">
    <citation type="submission" date="2020-08" db="EMBL/GenBank/DDBJ databases">
        <title>Pseudomonas sp. nov.</title>
        <authorList>
            <person name="Gieschler S."/>
            <person name="Fiedler G."/>
            <person name="Brinks E."/>
            <person name="Boehnlein C."/>
            <person name="Franz C.M.A.P."/>
            <person name="Kabisch J."/>
        </authorList>
    </citation>
    <scope>NUCLEOTIDE SEQUENCE [LARGE SCALE GENOMIC DNA]</scope>
    <source>
        <strain evidence="1 2">MBT-2</strain>
    </source>
</reference>
<name>A0A7X1KRZ1_9PSED</name>
<dbReference type="InterPro" id="IPR029063">
    <property type="entry name" value="SAM-dependent_MTases_sf"/>
</dbReference>
<protein>
    <submittedName>
        <fullName evidence="1">Methyltransferase domain-containing protein</fullName>
    </submittedName>
</protein>
<keyword evidence="1" id="KW-0808">Transferase</keyword>
<dbReference type="GO" id="GO:0032259">
    <property type="term" value="P:methylation"/>
    <property type="evidence" value="ECO:0007669"/>
    <property type="project" value="UniProtKB-KW"/>
</dbReference>
<gene>
    <name evidence="1" type="ORF">H7993_01880</name>
</gene>
<sequence>MSGQSVDNQYFDKLYEGNDDPWAMRHRWYERRKRALLLACLPQERYGAIFEPGCANGETSLALATRCDALLSCDMNTRAVGLTQARLSDIAHAQARQAALPADWPGERFDLIVLNELGYYLSRADLSQVIEKARACLNPGGQVVACHWLASIEGAPQTATQVHEQLHAELGMHRLVEHREGDFLLELWSCESTTVAQHEGLR</sequence>
<proteinExistence type="predicted"/>
<dbReference type="Proteomes" id="UP000546173">
    <property type="component" value="Unassembled WGS sequence"/>
</dbReference>
<dbReference type="CDD" id="cd02440">
    <property type="entry name" value="AdoMet_MTases"/>
    <property type="match status" value="1"/>
</dbReference>
<dbReference type="Gene3D" id="3.40.50.150">
    <property type="entry name" value="Vaccinia Virus protein VP39"/>
    <property type="match status" value="1"/>
</dbReference>
<comment type="caution">
    <text evidence="1">The sequence shown here is derived from an EMBL/GenBank/DDBJ whole genome shotgun (WGS) entry which is preliminary data.</text>
</comment>
<organism evidence="1 2">
    <name type="scientific">Pseudomonas baltica</name>
    <dbReference type="NCBI Taxonomy" id="2762576"/>
    <lineage>
        <taxon>Bacteria</taxon>
        <taxon>Pseudomonadati</taxon>
        <taxon>Pseudomonadota</taxon>
        <taxon>Gammaproteobacteria</taxon>
        <taxon>Pseudomonadales</taxon>
        <taxon>Pseudomonadaceae</taxon>
        <taxon>Pseudomonas</taxon>
    </lineage>
</organism>
<dbReference type="EMBL" id="JACMYH010000001">
    <property type="protein sequence ID" value="MBC2677128.1"/>
    <property type="molecule type" value="Genomic_DNA"/>
</dbReference>
<keyword evidence="2" id="KW-1185">Reference proteome</keyword>
<dbReference type="RefSeq" id="WP_185793236.1">
    <property type="nucleotide sequence ID" value="NZ_JACMYH010000001.1"/>
</dbReference>
<dbReference type="InterPro" id="IPR008715">
    <property type="entry name" value="SAM-MeTfrase_NodS-like"/>
</dbReference>
<dbReference type="SUPFAM" id="SSF53335">
    <property type="entry name" value="S-adenosyl-L-methionine-dependent methyltransferases"/>
    <property type="match status" value="1"/>
</dbReference>
<evidence type="ECO:0000313" key="2">
    <source>
        <dbReference type="Proteomes" id="UP000546173"/>
    </source>
</evidence>
<dbReference type="AlphaFoldDB" id="A0A7X1KRZ1"/>
<dbReference type="Pfam" id="PF05401">
    <property type="entry name" value="NodS"/>
    <property type="match status" value="1"/>
</dbReference>
<evidence type="ECO:0000313" key="1">
    <source>
        <dbReference type="EMBL" id="MBC2677128.1"/>
    </source>
</evidence>
<dbReference type="GO" id="GO:0008757">
    <property type="term" value="F:S-adenosylmethionine-dependent methyltransferase activity"/>
    <property type="evidence" value="ECO:0007669"/>
    <property type="project" value="InterPro"/>
</dbReference>
<accession>A0A7X1KRZ1</accession>